<evidence type="ECO:0000259" key="10">
    <source>
        <dbReference type="PROSITE" id="PS51362"/>
    </source>
</evidence>
<evidence type="ECO:0000313" key="12">
    <source>
        <dbReference type="RefSeq" id="XP_013781957.1"/>
    </source>
</evidence>
<feature type="chain" id="PRO_5046137280" evidence="9">
    <location>
        <begin position="22"/>
        <end position="420"/>
    </location>
</feature>
<evidence type="ECO:0000256" key="3">
    <source>
        <dbReference type="ARBA" id="ARBA00022525"/>
    </source>
</evidence>
<dbReference type="InterPro" id="IPR015615">
    <property type="entry name" value="TGF-beta-rel"/>
</dbReference>
<dbReference type="Pfam" id="PF00019">
    <property type="entry name" value="TGF_beta"/>
    <property type="match status" value="1"/>
</dbReference>
<dbReference type="InterPro" id="IPR029034">
    <property type="entry name" value="Cystine-knot_cytokine"/>
</dbReference>
<keyword evidence="6" id="KW-1015">Disulfide bond</keyword>
<keyword evidence="11" id="KW-1185">Reference proteome</keyword>
<protein>
    <submittedName>
        <fullName evidence="12">Bone morphogenetic protein 7-like</fullName>
    </submittedName>
</protein>
<gene>
    <name evidence="12" type="primary">LOC106466246</name>
</gene>
<dbReference type="GeneID" id="106466246"/>
<feature type="signal peptide" evidence="9">
    <location>
        <begin position="1"/>
        <end position="21"/>
    </location>
</feature>
<dbReference type="PANTHER" id="PTHR11848">
    <property type="entry name" value="TGF-BETA FAMILY"/>
    <property type="match status" value="1"/>
</dbReference>
<dbReference type="Gene3D" id="2.60.120.970">
    <property type="match status" value="1"/>
</dbReference>
<evidence type="ECO:0000256" key="7">
    <source>
        <dbReference type="ARBA" id="ARBA00023180"/>
    </source>
</evidence>
<dbReference type="Proteomes" id="UP000694941">
    <property type="component" value="Unplaced"/>
</dbReference>
<accession>A0ABM1BH90</accession>
<dbReference type="SUPFAM" id="SSF57501">
    <property type="entry name" value="Cystine-knot cytokines"/>
    <property type="match status" value="1"/>
</dbReference>
<proteinExistence type="inferred from homology"/>
<dbReference type="PROSITE" id="PS51362">
    <property type="entry name" value="TGF_BETA_2"/>
    <property type="match status" value="1"/>
</dbReference>
<sequence>MVKVLFACILFVLLSQSVCNAGSSVIYTDNGANDQTLIYSSLPKWERREMQQEILTLLGLHHRPKPKNHRKHNSAPQYLIDLYKSFLDEESGNLKVDPGKLKSDGQLFTQDGLRAINDSDLIMSFENRIHHRSPHLRHERHRRFWFDVSEVSPEQDIMKAELRLFLDISQNHHKEFENYTLNLSFLTEGSSFGEIKSTVVETKKISHAKSGWLVFNVTEPMVSWVAFPDKNLGLYLDMKVAGLVNSIDRDIDPHEVGIVGADGKENRQPFMVSFFKTPTNLNIRQRRSPRRRTSNRDQQNWSPYTNTGIPFHYPSKRSCQKRTLFVSFSDLGWQDWIIAPDGYAASYCQGECAFPLNTPMNATNHAIVQTLVHLMDPTKVPQPCCAPTDLSQISMLYFDDNQNVVLKKYPNMAVKSCGCH</sequence>
<dbReference type="PROSITE" id="PS00250">
    <property type="entry name" value="TGF_BETA_1"/>
    <property type="match status" value="1"/>
</dbReference>
<reference evidence="12" key="1">
    <citation type="submission" date="2025-08" db="UniProtKB">
        <authorList>
            <consortium name="RefSeq"/>
        </authorList>
    </citation>
    <scope>IDENTIFICATION</scope>
    <source>
        <tissue evidence="12">Muscle</tissue>
    </source>
</reference>
<evidence type="ECO:0000313" key="11">
    <source>
        <dbReference type="Proteomes" id="UP000694941"/>
    </source>
</evidence>
<evidence type="ECO:0000256" key="6">
    <source>
        <dbReference type="ARBA" id="ARBA00023157"/>
    </source>
</evidence>
<evidence type="ECO:0000256" key="4">
    <source>
        <dbReference type="ARBA" id="ARBA00022729"/>
    </source>
</evidence>
<keyword evidence="5 8" id="KW-0339">Growth factor</keyword>
<dbReference type="RefSeq" id="XP_013781957.1">
    <property type="nucleotide sequence ID" value="XM_013926503.2"/>
</dbReference>
<dbReference type="InterPro" id="IPR001839">
    <property type="entry name" value="TGF-b_C"/>
</dbReference>
<dbReference type="Pfam" id="PF00688">
    <property type="entry name" value="TGFb_propeptide"/>
    <property type="match status" value="1"/>
</dbReference>
<dbReference type="PRINTS" id="PR00669">
    <property type="entry name" value="INHIBINA"/>
</dbReference>
<evidence type="ECO:0000256" key="1">
    <source>
        <dbReference type="ARBA" id="ARBA00004613"/>
    </source>
</evidence>
<dbReference type="PANTHER" id="PTHR11848:SF310">
    <property type="entry name" value="PROTEIN 60A-RELATED"/>
    <property type="match status" value="1"/>
</dbReference>
<organism evidence="11 12">
    <name type="scientific">Limulus polyphemus</name>
    <name type="common">Atlantic horseshoe crab</name>
    <dbReference type="NCBI Taxonomy" id="6850"/>
    <lineage>
        <taxon>Eukaryota</taxon>
        <taxon>Metazoa</taxon>
        <taxon>Ecdysozoa</taxon>
        <taxon>Arthropoda</taxon>
        <taxon>Chelicerata</taxon>
        <taxon>Merostomata</taxon>
        <taxon>Xiphosura</taxon>
        <taxon>Limulidae</taxon>
        <taxon>Limulus</taxon>
    </lineage>
</organism>
<dbReference type="InterPro" id="IPR001111">
    <property type="entry name" value="TGF-b_propeptide"/>
</dbReference>
<evidence type="ECO:0000256" key="9">
    <source>
        <dbReference type="SAM" id="SignalP"/>
    </source>
</evidence>
<keyword evidence="3" id="KW-0964">Secreted</keyword>
<comment type="similarity">
    <text evidence="2 8">Belongs to the TGF-beta family.</text>
</comment>
<comment type="subcellular location">
    <subcellularLocation>
        <location evidence="1">Secreted</location>
    </subcellularLocation>
</comment>
<evidence type="ECO:0000256" key="2">
    <source>
        <dbReference type="ARBA" id="ARBA00006656"/>
    </source>
</evidence>
<evidence type="ECO:0000256" key="8">
    <source>
        <dbReference type="RuleBase" id="RU000354"/>
    </source>
</evidence>
<feature type="domain" description="TGF-beta family profile" evidence="10">
    <location>
        <begin position="284"/>
        <end position="420"/>
    </location>
</feature>
<dbReference type="Gene3D" id="2.10.90.10">
    <property type="entry name" value="Cystine-knot cytokines"/>
    <property type="match status" value="1"/>
</dbReference>
<evidence type="ECO:0000256" key="5">
    <source>
        <dbReference type="ARBA" id="ARBA00023030"/>
    </source>
</evidence>
<dbReference type="CDD" id="cd13761">
    <property type="entry name" value="TGF_beta_BMP5_like"/>
    <property type="match status" value="1"/>
</dbReference>
<name>A0ABM1BH90_LIMPO</name>
<dbReference type="InterPro" id="IPR017948">
    <property type="entry name" value="TGFb_CS"/>
</dbReference>
<keyword evidence="4 9" id="KW-0732">Signal</keyword>
<keyword evidence="7" id="KW-0325">Glycoprotein</keyword>
<dbReference type="SMART" id="SM00204">
    <property type="entry name" value="TGFB"/>
    <property type="match status" value="1"/>
</dbReference>